<comment type="caution">
    <text evidence="5">The sequence shown here is derived from an EMBL/GenBank/DDBJ whole genome shotgun (WGS) entry which is preliminary data.</text>
</comment>
<dbReference type="EMBL" id="LSRE01000050">
    <property type="protein sequence ID" value="KXO88984.1"/>
    <property type="molecule type" value="Genomic_DNA"/>
</dbReference>
<feature type="active site" evidence="1">
    <location>
        <position position="76"/>
    </location>
</feature>
<name>A0A138A0D0_9ACTN</name>
<evidence type="ECO:0000313" key="5">
    <source>
        <dbReference type="EMBL" id="KXP03904.1"/>
    </source>
</evidence>
<evidence type="ECO:0000256" key="2">
    <source>
        <dbReference type="PIRSR" id="PIRSR014972-2"/>
    </source>
</evidence>
<reference evidence="4 7" key="3">
    <citation type="submission" date="2016-02" db="EMBL/GenBank/DDBJ databases">
        <authorList>
            <person name="Teng J.L."/>
            <person name="Tang Y."/>
            <person name="Huang Y."/>
            <person name="Guo F."/>
            <person name="Wei W."/>
            <person name="Chen J.H."/>
            <person name="Wong S.Y."/>
            <person name="Lau S.K."/>
            <person name="Woo P.C."/>
        </authorList>
    </citation>
    <scope>NUCLEOTIDE SEQUENCE [LARGE SCALE GENOMIC DNA]</scope>
    <source>
        <strain evidence="4 7">JCM 13375</strain>
    </source>
</reference>
<feature type="active site" evidence="1">
    <location>
        <position position="50"/>
    </location>
</feature>
<reference evidence="6" key="1">
    <citation type="submission" date="2016-02" db="EMBL/GenBank/DDBJ databases">
        <authorList>
            <person name="Wen L."/>
            <person name="He K."/>
            <person name="Yang H."/>
        </authorList>
    </citation>
    <scope>NUCLEOTIDE SEQUENCE [LARGE SCALE GENOMIC DNA]</scope>
    <source>
        <strain evidence="6">JCM 15929</strain>
    </source>
</reference>
<organism evidence="5 6">
    <name type="scientific">Tsukamurella pseudospumae</name>
    <dbReference type="NCBI Taxonomy" id="239498"/>
    <lineage>
        <taxon>Bacteria</taxon>
        <taxon>Bacillati</taxon>
        <taxon>Actinomycetota</taxon>
        <taxon>Actinomycetes</taxon>
        <taxon>Mycobacteriales</taxon>
        <taxon>Tsukamurellaceae</taxon>
        <taxon>Tsukamurella</taxon>
    </lineage>
</organism>
<dbReference type="AlphaFoldDB" id="A0A138A0D0"/>
<protein>
    <submittedName>
        <fullName evidence="5">Thioesterase</fullName>
    </submittedName>
</protein>
<evidence type="ECO:0000313" key="7">
    <source>
        <dbReference type="Proteomes" id="UP000070409"/>
    </source>
</evidence>
<evidence type="ECO:0000259" key="3">
    <source>
        <dbReference type="Pfam" id="PF22636"/>
    </source>
</evidence>
<gene>
    <name evidence="5" type="ORF">AXK60_19295</name>
    <name evidence="4" type="ORF">AXK61_10100</name>
</gene>
<reference evidence="5" key="2">
    <citation type="submission" date="2016-02" db="EMBL/GenBank/DDBJ databases">
        <authorList>
            <person name="Teng J.L."/>
            <person name="Yang Y."/>
            <person name="Huang Y."/>
            <person name="Guo F."/>
            <person name="Wei W."/>
            <person name="Chen J.H."/>
            <person name="Wong S.Y."/>
            <person name="Lau S.K."/>
            <person name="Woo P.C."/>
        </authorList>
    </citation>
    <scope>NUCLEOTIDE SEQUENCE</scope>
    <source>
        <strain evidence="5">JCM 15929</strain>
    </source>
</reference>
<dbReference type="EMBL" id="LSRF01000058">
    <property type="protein sequence ID" value="KXP03904.1"/>
    <property type="molecule type" value="Genomic_DNA"/>
</dbReference>
<dbReference type="InterPro" id="IPR025540">
    <property type="entry name" value="FlK"/>
</dbReference>
<dbReference type="SUPFAM" id="SSF54637">
    <property type="entry name" value="Thioesterase/thiol ester dehydrase-isomerase"/>
    <property type="match status" value="1"/>
</dbReference>
<evidence type="ECO:0000256" key="1">
    <source>
        <dbReference type="PIRSR" id="PIRSR014972-1"/>
    </source>
</evidence>
<sequence>MKDTLIPGITHTMHYAVPENRTVPNLLPESPDFASMPEVLATGYLVGIIEWACIETLHGHLDDGELTLGTHVDVSHDSPTVPGSTVAVAATVVSVEGRSVTFEIEARDEHAVISTGRHRRGVIVRDRFEARLAQRDGAAR</sequence>
<dbReference type="Proteomes" id="UP000070409">
    <property type="component" value="Unassembled WGS sequence"/>
</dbReference>
<dbReference type="RefSeq" id="WP_068575012.1">
    <property type="nucleotide sequence ID" value="NZ_LSRE01000050.1"/>
</dbReference>
<dbReference type="InterPro" id="IPR054485">
    <property type="entry name" value="FlK-like_dom"/>
</dbReference>
<dbReference type="OrthoDB" id="6902891at2"/>
<accession>A0A138A0D0</accession>
<feature type="binding site" evidence="2">
    <location>
        <position position="69"/>
    </location>
    <ligand>
        <name>substrate</name>
    </ligand>
</feature>
<feature type="domain" description="Fluoroacetyl-CoA-specific thioesterase-like" evidence="3">
    <location>
        <begin position="34"/>
        <end position="124"/>
    </location>
</feature>
<dbReference type="InterPro" id="IPR029069">
    <property type="entry name" value="HotDog_dom_sf"/>
</dbReference>
<dbReference type="Pfam" id="PF22636">
    <property type="entry name" value="FlK"/>
    <property type="match status" value="1"/>
</dbReference>
<keyword evidence="7" id="KW-1185">Reference proteome</keyword>
<proteinExistence type="predicted"/>
<dbReference type="PANTHER" id="PTHR36934:SF1">
    <property type="entry name" value="THIOESTERASE DOMAIN-CONTAINING PROTEIN"/>
    <property type="match status" value="1"/>
</dbReference>
<evidence type="ECO:0000313" key="4">
    <source>
        <dbReference type="EMBL" id="KXO88984.1"/>
    </source>
</evidence>
<dbReference type="PANTHER" id="PTHR36934">
    <property type="entry name" value="BLR0278 PROTEIN"/>
    <property type="match status" value="1"/>
</dbReference>
<dbReference type="Gene3D" id="3.10.129.10">
    <property type="entry name" value="Hotdog Thioesterase"/>
    <property type="match status" value="1"/>
</dbReference>
<feature type="active site" evidence="1">
    <location>
        <position position="42"/>
    </location>
</feature>
<feature type="binding site" evidence="2">
    <location>
        <position position="120"/>
    </location>
    <ligand>
        <name>substrate</name>
    </ligand>
</feature>
<evidence type="ECO:0000313" key="6">
    <source>
        <dbReference type="Proteomes" id="UP000070258"/>
    </source>
</evidence>
<dbReference type="STRING" id="239498.AXK60_19295"/>
<dbReference type="Proteomes" id="UP000070258">
    <property type="component" value="Unassembled WGS sequence"/>
</dbReference>
<dbReference type="PIRSF" id="PIRSF014972">
    <property type="entry name" value="FlK"/>
    <property type="match status" value="1"/>
</dbReference>